<gene>
    <name evidence="6" type="ORF">LSAA_12607</name>
</gene>
<dbReference type="GO" id="GO:0045476">
    <property type="term" value="P:nurse cell apoptotic process"/>
    <property type="evidence" value="ECO:0007669"/>
    <property type="project" value="UniProtKB-ARBA"/>
</dbReference>
<organism evidence="6 7">
    <name type="scientific">Lepeophtheirus salmonis</name>
    <name type="common">Salmon louse</name>
    <name type="synonym">Caligus salmonis</name>
    <dbReference type="NCBI Taxonomy" id="72036"/>
    <lineage>
        <taxon>Eukaryota</taxon>
        <taxon>Metazoa</taxon>
        <taxon>Ecdysozoa</taxon>
        <taxon>Arthropoda</taxon>
        <taxon>Crustacea</taxon>
        <taxon>Multicrustacea</taxon>
        <taxon>Hexanauplia</taxon>
        <taxon>Copepoda</taxon>
        <taxon>Siphonostomatoida</taxon>
        <taxon>Caligidae</taxon>
        <taxon>Lepeophtheirus</taxon>
    </lineage>
</organism>
<dbReference type="GO" id="GO:0005634">
    <property type="term" value="C:nucleus"/>
    <property type="evidence" value="ECO:0007669"/>
    <property type="project" value="TreeGrafter"/>
</dbReference>
<dbReference type="GO" id="GO:0008406">
    <property type="term" value="P:gonad development"/>
    <property type="evidence" value="ECO:0007669"/>
    <property type="project" value="UniProtKB-ARBA"/>
</dbReference>
<dbReference type="GO" id="GO:0048813">
    <property type="term" value="P:dendrite morphogenesis"/>
    <property type="evidence" value="ECO:0007669"/>
    <property type="project" value="UniProtKB-ARBA"/>
</dbReference>
<accession>A0A7R8D2X6</accession>
<evidence type="ECO:0000256" key="5">
    <source>
        <dbReference type="ARBA" id="ARBA00037382"/>
    </source>
</evidence>
<dbReference type="GO" id="GO:0007464">
    <property type="term" value="P:R3/R4 cell fate commitment"/>
    <property type="evidence" value="ECO:0007669"/>
    <property type="project" value="UniProtKB-ARBA"/>
</dbReference>
<dbReference type="InterPro" id="IPR051095">
    <property type="entry name" value="Dros_DevTransReg"/>
</dbReference>
<dbReference type="GO" id="GO:0035167">
    <property type="term" value="P:larval lymph gland hemopoiesis"/>
    <property type="evidence" value="ECO:0007669"/>
    <property type="project" value="UniProtKB-ARBA"/>
</dbReference>
<dbReference type="GO" id="GO:0006357">
    <property type="term" value="P:regulation of transcription by RNA polymerase II"/>
    <property type="evidence" value="ECO:0007669"/>
    <property type="project" value="TreeGrafter"/>
</dbReference>
<dbReference type="OrthoDB" id="7956040at2759"/>
<keyword evidence="4" id="KW-0539">Nucleus</keyword>
<dbReference type="Proteomes" id="UP000675881">
    <property type="component" value="Chromosome 7"/>
</dbReference>
<evidence type="ECO:0000256" key="2">
    <source>
        <dbReference type="ARBA" id="ARBA00022782"/>
    </source>
</evidence>
<dbReference type="InterPro" id="IPR000210">
    <property type="entry name" value="BTB/POZ_dom"/>
</dbReference>
<dbReference type="InterPro" id="IPR011333">
    <property type="entry name" value="SKP1/BTB/POZ_sf"/>
</dbReference>
<dbReference type="SUPFAM" id="SSF54695">
    <property type="entry name" value="POZ domain"/>
    <property type="match status" value="1"/>
</dbReference>
<dbReference type="GO" id="GO:0007526">
    <property type="term" value="P:larval somatic muscle development"/>
    <property type="evidence" value="ECO:0007669"/>
    <property type="project" value="UniProtKB-ARBA"/>
</dbReference>
<evidence type="ECO:0000313" key="7">
    <source>
        <dbReference type="Proteomes" id="UP000675881"/>
    </source>
</evidence>
<dbReference type="Pfam" id="PF00651">
    <property type="entry name" value="BTB"/>
    <property type="match status" value="1"/>
</dbReference>
<keyword evidence="7" id="KW-1185">Reference proteome</keyword>
<dbReference type="AlphaFoldDB" id="A0A7R8D2X6"/>
<name>A0A7R8D2X6_LEPSM</name>
<keyword evidence="1" id="KW-0217">Developmental protein</keyword>
<dbReference type="PANTHER" id="PTHR23110">
    <property type="entry name" value="BTB DOMAIN TRANSCRIPTION FACTOR"/>
    <property type="match status" value="1"/>
</dbReference>
<evidence type="ECO:0000313" key="6">
    <source>
        <dbReference type="EMBL" id="CAF3010060.1"/>
    </source>
</evidence>
<sequence>MGSLERLSLRWNEYESNFKQGFSDLRQNEELFDVTIISGSKIMKAHKAYPLIYLRGINSYYLELLLSFMYYGEVSVDKEELDDFIAIAQEFQIKGLSNYSMPRKRFSQDLSIVRDDINDSFDKTWPKMENEENSRLDENNTLKFTQNAYEGMETYNDSKSPDIPIVRDDLNNSLSKSLPKTENEVCNILHESDALEFTQNASEKLEKQIMIRILVIFL</sequence>
<evidence type="ECO:0000256" key="4">
    <source>
        <dbReference type="ARBA" id="ARBA00023242"/>
    </source>
</evidence>
<protein>
    <submittedName>
        <fullName evidence="6">(salmon louse) hypothetical protein</fullName>
    </submittedName>
</protein>
<keyword evidence="3" id="KW-0524">Neurogenesis</keyword>
<dbReference type="GO" id="GO:0016199">
    <property type="term" value="P:axon midline choice point recognition"/>
    <property type="evidence" value="ECO:0007669"/>
    <property type="project" value="UniProtKB-ARBA"/>
</dbReference>
<reference evidence="6" key="1">
    <citation type="submission" date="2021-02" db="EMBL/GenBank/DDBJ databases">
        <authorList>
            <person name="Bekaert M."/>
        </authorList>
    </citation>
    <scope>NUCLEOTIDE SEQUENCE</scope>
    <source>
        <strain evidence="6">IoA-00</strain>
    </source>
</reference>
<keyword evidence="2" id="KW-0221">Differentiation</keyword>
<proteinExistence type="predicted"/>
<dbReference type="PANTHER" id="PTHR23110:SF111">
    <property type="entry name" value="LONGITUDINALS LACKING PROTEIN, ISOFORMS F_I_K_T"/>
    <property type="match status" value="1"/>
</dbReference>
<dbReference type="Gene3D" id="3.30.710.10">
    <property type="entry name" value="Potassium Channel Kv1.1, Chain A"/>
    <property type="match status" value="2"/>
</dbReference>
<evidence type="ECO:0000256" key="3">
    <source>
        <dbReference type="ARBA" id="ARBA00022902"/>
    </source>
</evidence>
<dbReference type="GO" id="GO:0045467">
    <property type="term" value="P:R7 cell development"/>
    <property type="evidence" value="ECO:0007669"/>
    <property type="project" value="UniProtKB-ARBA"/>
</dbReference>
<dbReference type="EMBL" id="HG994586">
    <property type="protein sequence ID" value="CAF3010060.1"/>
    <property type="molecule type" value="Genomic_DNA"/>
</dbReference>
<evidence type="ECO:0000256" key="1">
    <source>
        <dbReference type="ARBA" id="ARBA00022473"/>
    </source>
</evidence>
<comment type="function">
    <text evidence="5">Putative transcription factor required for axon growth and guidance in the central and peripheral nervous systems. Repels CNS axons away from the midline by promoting the expression of the midline repellent sli and its receptor robo.</text>
</comment>